<dbReference type="FunCoup" id="G4T867">
    <property type="interactions" value="101"/>
</dbReference>
<name>G4T867_SERID</name>
<dbReference type="Pfam" id="PF13241">
    <property type="entry name" value="NAD_binding_7"/>
    <property type="match status" value="1"/>
</dbReference>
<keyword evidence="5" id="KW-0627">Porphyrin biosynthesis</keyword>
<evidence type="ECO:0000256" key="2">
    <source>
        <dbReference type="ARBA" id="ARBA00012400"/>
    </source>
</evidence>
<dbReference type="NCBIfam" id="TIGR01470">
    <property type="entry name" value="cysG_Nterm"/>
    <property type="match status" value="1"/>
</dbReference>
<dbReference type="GO" id="GO:0004325">
    <property type="term" value="F:ferrochelatase activity"/>
    <property type="evidence" value="ECO:0007669"/>
    <property type="project" value="InterPro"/>
</dbReference>
<dbReference type="PANTHER" id="PTHR35330">
    <property type="entry name" value="SIROHEME BIOSYNTHESIS PROTEIN MET8"/>
    <property type="match status" value="1"/>
</dbReference>
<dbReference type="InterPro" id="IPR028281">
    <property type="entry name" value="Sirohaem_synthase_central"/>
</dbReference>
<accession>G4T867</accession>
<evidence type="ECO:0000313" key="9">
    <source>
        <dbReference type="EMBL" id="CCA67528.1"/>
    </source>
</evidence>
<protein>
    <recommendedName>
        <fullName evidence="2">precorrin-2 dehydrogenase</fullName>
        <ecNumber evidence="2">1.3.1.76</ecNumber>
    </recommendedName>
</protein>
<dbReference type="PANTHER" id="PTHR35330:SF1">
    <property type="entry name" value="SIROHEME BIOSYNTHESIS PROTEIN MET8"/>
    <property type="match status" value="1"/>
</dbReference>
<dbReference type="GO" id="GO:0043115">
    <property type="term" value="F:precorrin-2 dehydrogenase activity"/>
    <property type="evidence" value="ECO:0007669"/>
    <property type="project" value="UniProtKB-EC"/>
</dbReference>
<keyword evidence="10" id="KW-1185">Reference proteome</keyword>
<dbReference type="InterPro" id="IPR036291">
    <property type="entry name" value="NAD(P)-bd_dom_sf"/>
</dbReference>
<dbReference type="SUPFAM" id="SSF75615">
    <property type="entry name" value="Siroheme synthase middle domains-like"/>
    <property type="match status" value="1"/>
</dbReference>
<dbReference type="STRING" id="1109443.G4T867"/>
<dbReference type="Pfam" id="PF14824">
    <property type="entry name" value="Sirohm_synth_M"/>
    <property type="match status" value="1"/>
</dbReference>
<dbReference type="InterPro" id="IPR028161">
    <property type="entry name" value="Met8-like"/>
</dbReference>
<dbReference type="InterPro" id="IPR028162">
    <property type="entry name" value="Met8_C"/>
</dbReference>
<dbReference type="OrthoDB" id="1721126at2759"/>
<dbReference type="InterPro" id="IPR006367">
    <property type="entry name" value="Sirohaem_synthase_N"/>
</dbReference>
<evidence type="ECO:0000259" key="8">
    <source>
        <dbReference type="Pfam" id="PF14824"/>
    </source>
</evidence>
<dbReference type="AlphaFoldDB" id="G4T867"/>
<sequence length="335" mass="37430">MSEFPKITAGGSLLIAWQLTDKRVVLVGGGVVAASRLVHLLCADALVTLIAPANNLSKEVTHRINEYAARITWKDALYAGPQDLEGADMVLTAIDDNEASIRIWEDAKALKIPVNVADVPPNCDFYFGSMIRRGPLQVMVSTGGKGPKLAAMLREKLEKALPPETEQAIDKVGKLRAKLRARAPGVGGKLGQERMQWMTGVCEVWSLEDLADLDEPAMDRLLDAGWENRRVPDYQTVLGTGVWWKTLQRQWKEDGVRWFAGGLLSGVLLFALKRRYIDQLNHSFRNYIIYNDTRILMLSMDWSLRTTLINSNFAHAVNRWQARASHSASFDMRGV</sequence>
<dbReference type="Gene3D" id="3.40.50.720">
    <property type="entry name" value="NAD(P)-binding Rossmann-like Domain"/>
    <property type="match status" value="1"/>
</dbReference>
<evidence type="ECO:0000256" key="1">
    <source>
        <dbReference type="ARBA" id="ARBA00005010"/>
    </source>
</evidence>
<evidence type="ECO:0000256" key="3">
    <source>
        <dbReference type="ARBA" id="ARBA00023002"/>
    </source>
</evidence>
<evidence type="ECO:0000259" key="7">
    <source>
        <dbReference type="Pfam" id="PF14823"/>
    </source>
</evidence>
<dbReference type="Gene3D" id="1.10.3280.10">
    <property type="entry name" value="Siroheme synthase, domain 3"/>
    <property type="match status" value="1"/>
</dbReference>
<dbReference type="GO" id="GO:0019354">
    <property type="term" value="P:siroheme biosynthetic process"/>
    <property type="evidence" value="ECO:0007669"/>
    <property type="project" value="UniProtKB-UniPathway"/>
</dbReference>
<dbReference type="HOGENOM" id="CLU_011276_8_5_1"/>
<comment type="caution">
    <text evidence="9">The sequence shown here is derived from an EMBL/GenBank/DDBJ whole genome shotgun (WGS) entry which is preliminary data.</text>
</comment>
<dbReference type="OMA" id="PTGCKLT"/>
<feature type="domain" description="Siroheme biosynthesis protein Met8 C-terminal" evidence="7">
    <location>
        <begin position="162"/>
        <end position="232"/>
    </location>
</feature>
<evidence type="ECO:0000256" key="4">
    <source>
        <dbReference type="ARBA" id="ARBA00023027"/>
    </source>
</evidence>
<dbReference type="UniPathway" id="UPA00262">
    <property type="reaction ID" value="UER00222"/>
</dbReference>
<keyword evidence="3" id="KW-0560">Oxidoreductase</keyword>
<comment type="catalytic activity">
    <reaction evidence="6">
        <text>precorrin-2 + NAD(+) = sirohydrochlorin + NADH + 2 H(+)</text>
        <dbReference type="Rhea" id="RHEA:15613"/>
        <dbReference type="ChEBI" id="CHEBI:15378"/>
        <dbReference type="ChEBI" id="CHEBI:57540"/>
        <dbReference type="ChEBI" id="CHEBI:57945"/>
        <dbReference type="ChEBI" id="CHEBI:58351"/>
        <dbReference type="ChEBI" id="CHEBI:58827"/>
        <dbReference type="EC" id="1.3.1.76"/>
    </reaction>
</comment>
<evidence type="ECO:0000313" key="10">
    <source>
        <dbReference type="Proteomes" id="UP000007148"/>
    </source>
</evidence>
<dbReference type="InParanoid" id="G4T867"/>
<reference evidence="9 10" key="1">
    <citation type="journal article" date="2011" name="PLoS Pathog.">
        <title>Endophytic Life Strategies Decoded by Genome and Transcriptome Analyses of the Mutualistic Root Symbiont Piriformospora indica.</title>
        <authorList>
            <person name="Zuccaro A."/>
            <person name="Lahrmann U."/>
            <person name="Guldener U."/>
            <person name="Langen G."/>
            <person name="Pfiffi S."/>
            <person name="Biedenkopf D."/>
            <person name="Wong P."/>
            <person name="Samans B."/>
            <person name="Grimm C."/>
            <person name="Basiewicz M."/>
            <person name="Murat C."/>
            <person name="Martin F."/>
            <person name="Kogel K.H."/>
        </authorList>
    </citation>
    <scope>NUCLEOTIDE SEQUENCE [LARGE SCALE GENOMIC DNA]</scope>
    <source>
        <strain evidence="9 10">DSM 11827</strain>
    </source>
</reference>
<organism evidence="9 10">
    <name type="scientific">Serendipita indica (strain DSM 11827)</name>
    <name type="common">Root endophyte fungus</name>
    <name type="synonym">Piriformospora indica</name>
    <dbReference type="NCBI Taxonomy" id="1109443"/>
    <lineage>
        <taxon>Eukaryota</taxon>
        <taxon>Fungi</taxon>
        <taxon>Dikarya</taxon>
        <taxon>Basidiomycota</taxon>
        <taxon>Agaricomycotina</taxon>
        <taxon>Agaricomycetes</taxon>
        <taxon>Sebacinales</taxon>
        <taxon>Serendipitaceae</taxon>
        <taxon>Serendipita</taxon>
    </lineage>
</organism>
<comment type="pathway">
    <text evidence="1">Porphyrin-containing compound metabolism; siroheme biosynthesis; sirohydrochlorin from precorrin-2: step 1/1.</text>
</comment>
<dbReference type="SUPFAM" id="SSF51735">
    <property type="entry name" value="NAD(P)-binding Rossmann-fold domains"/>
    <property type="match status" value="1"/>
</dbReference>
<dbReference type="eggNOG" id="ENOG502RYIW">
    <property type="taxonomic scope" value="Eukaryota"/>
</dbReference>
<feature type="domain" description="Siroheme synthase central" evidence="8">
    <location>
        <begin position="133"/>
        <end position="159"/>
    </location>
</feature>
<dbReference type="Gene3D" id="3.30.160.110">
    <property type="entry name" value="Siroheme synthase, domain 2"/>
    <property type="match status" value="1"/>
</dbReference>
<dbReference type="EMBL" id="CAFZ01000015">
    <property type="protein sequence ID" value="CCA67528.1"/>
    <property type="molecule type" value="Genomic_DNA"/>
</dbReference>
<dbReference type="Proteomes" id="UP000007148">
    <property type="component" value="Unassembled WGS sequence"/>
</dbReference>
<evidence type="ECO:0000256" key="6">
    <source>
        <dbReference type="ARBA" id="ARBA00047561"/>
    </source>
</evidence>
<keyword evidence="4" id="KW-0520">NAD</keyword>
<dbReference type="Pfam" id="PF14823">
    <property type="entry name" value="Sirohm_synth_C"/>
    <property type="match status" value="1"/>
</dbReference>
<dbReference type="EC" id="1.3.1.76" evidence="2"/>
<proteinExistence type="predicted"/>
<evidence type="ECO:0000256" key="5">
    <source>
        <dbReference type="ARBA" id="ARBA00023244"/>
    </source>
</evidence>
<gene>
    <name evidence="9" type="ORF">PIIN_01357</name>
</gene>